<keyword evidence="1" id="KW-0812">Transmembrane</keyword>
<gene>
    <name evidence="2" type="ORF">MARGE09_P0260</name>
</gene>
<evidence type="ECO:0000313" key="2">
    <source>
        <dbReference type="EMBL" id="BCD96061.1"/>
    </source>
</evidence>
<sequence>MVRAKKANQNIRTALAMALVIISVAVASWFYMQHFSAGGRKVYRNVTFTDALLECQAFTAERYGPRLKRLTMDSHSSRWEQRLGVYKVFFTATMQAGPDPADTREYWVACDVSGGAGKVRDFDMLEDKGGKSEVQRRNDGGMFGWP</sequence>
<reference evidence="2 3" key="1">
    <citation type="journal article" date="2022" name="IScience">
        <title>An ultrasensitive nanofiber-based assay for enzymatic hydrolysis and deep-sea microbial degradation of cellulose.</title>
        <authorList>
            <person name="Tsudome M."/>
            <person name="Tachioka M."/>
            <person name="Miyazaki M."/>
            <person name="Uchimura K."/>
            <person name="Tsuda M."/>
            <person name="Takaki Y."/>
            <person name="Deguchi S."/>
        </authorList>
    </citation>
    <scope>NUCLEOTIDE SEQUENCE [LARGE SCALE GENOMIC DNA]</scope>
    <source>
        <strain evidence="2 3">GE09</strain>
    </source>
</reference>
<name>A0AAN2BIN8_9GAMM</name>
<dbReference type="EMBL" id="AP023086">
    <property type="protein sequence ID" value="BCD96061.1"/>
    <property type="molecule type" value="Genomic_DNA"/>
</dbReference>
<keyword evidence="3" id="KW-1185">Reference proteome</keyword>
<dbReference type="KEGG" id="marq:MARGE09_P0260"/>
<feature type="transmembrane region" description="Helical" evidence="1">
    <location>
        <begin position="12"/>
        <end position="32"/>
    </location>
</feature>
<keyword evidence="1" id="KW-1133">Transmembrane helix</keyword>
<dbReference type="AlphaFoldDB" id="A0AAN2BIN8"/>
<evidence type="ECO:0000313" key="3">
    <source>
        <dbReference type="Proteomes" id="UP001320119"/>
    </source>
</evidence>
<organism evidence="2 3">
    <name type="scientific">Marinagarivorans cellulosilyticus</name>
    <dbReference type="NCBI Taxonomy" id="2721545"/>
    <lineage>
        <taxon>Bacteria</taxon>
        <taxon>Pseudomonadati</taxon>
        <taxon>Pseudomonadota</taxon>
        <taxon>Gammaproteobacteria</taxon>
        <taxon>Cellvibrionales</taxon>
        <taxon>Cellvibrionaceae</taxon>
        <taxon>Marinagarivorans</taxon>
    </lineage>
</organism>
<proteinExistence type="predicted"/>
<accession>A0AAN2BIN8</accession>
<keyword evidence="1" id="KW-0472">Membrane</keyword>
<dbReference type="RefSeq" id="WP_236985568.1">
    <property type="nucleotide sequence ID" value="NZ_AP023086.1"/>
</dbReference>
<evidence type="ECO:0000256" key="1">
    <source>
        <dbReference type="SAM" id="Phobius"/>
    </source>
</evidence>
<protein>
    <submittedName>
        <fullName evidence="2">Uncharacterized protein</fullName>
    </submittedName>
</protein>
<dbReference type="Proteomes" id="UP001320119">
    <property type="component" value="Chromosome"/>
</dbReference>